<dbReference type="InterPro" id="IPR003004">
    <property type="entry name" value="GspF/PilC"/>
</dbReference>
<keyword evidence="4 7" id="KW-0812">Transmembrane</keyword>
<dbReference type="RefSeq" id="WP_011700460.1">
    <property type="nucleotide sequence ID" value="NC_008554.1"/>
</dbReference>
<evidence type="ECO:0000313" key="10">
    <source>
        <dbReference type="Proteomes" id="UP000001784"/>
    </source>
</evidence>
<dbReference type="InterPro" id="IPR018076">
    <property type="entry name" value="T2SS_GspF_dom"/>
</dbReference>
<protein>
    <submittedName>
        <fullName evidence="9">Type II secretion system protein</fullName>
    </submittedName>
</protein>
<evidence type="ECO:0000256" key="6">
    <source>
        <dbReference type="ARBA" id="ARBA00023136"/>
    </source>
</evidence>
<evidence type="ECO:0000313" key="9">
    <source>
        <dbReference type="EMBL" id="ABK19335.1"/>
    </source>
</evidence>
<dbReference type="KEGG" id="sfu:Sfum_3665"/>
<evidence type="ECO:0000256" key="1">
    <source>
        <dbReference type="ARBA" id="ARBA00004651"/>
    </source>
</evidence>
<dbReference type="GO" id="GO:0005886">
    <property type="term" value="C:plasma membrane"/>
    <property type="evidence" value="ECO:0007669"/>
    <property type="project" value="UniProtKB-SubCell"/>
</dbReference>
<evidence type="ECO:0000256" key="2">
    <source>
        <dbReference type="ARBA" id="ARBA00005745"/>
    </source>
</evidence>
<dbReference type="PANTHER" id="PTHR30012">
    <property type="entry name" value="GENERAL SECRETION PATHWAY PROTEIN"/>
    <property type="match status" value="1"/>
</dbReference>
<dbReference type="AlphaFoldDB" id="A0LPI3"/>
<keyword evidence="3" id="KW-1003">Cell membrane</keyword>
<dbReference type="HOGENOM" id="CLU_035032_2_1_7"/>
<evidence type="ECO:0000256" key="3">
    <source>
        <dbReference type="ARBA" id="ARBA00022475"/>
    </source>
</evidence>
<evidence type="ECO:0000259" key="8">
    <source>
        <dbReference type="Pfam" id="PF00482"/>
    </source>
</evidence>
<comment type="similarity">
    <text evidence="2">Belongs to the GSP F family.</text>
</comment>
<dbReference type="Gene3D" id="1.20.81.30">
    <property type="entry name" value="Type II secretion system (T2SS), domain F"/>
    <property type="match status" value="2"/>
</dbReference>
<gene>
    <name evidence="9" type="ordered locus">Sfum_3665</name>
</gene>
<keyword evidence="5 7" id="KW-1133">Transmembrane helix</keyword>
<dbReference type="Proteomes" id="UP000001784">
    <property type="component" value="Chromosome"/>
</dbReference>
<feature type="domain" description="Type II secretion system protein GspF" evidence="8">
    <location>
        <begin position="264"/>
        <end position="385"/>
    </location>
</feature>
<evidence type="ECO:0000256" key="5">
    <source>
        <dbReference type="ARBA" id="ARBA00022989"/>
    </source>
</evidence>
<dbReference type="eggNOG" id="COG1459">
    <property type="taxonomic scope" value="Bacteria"/>
</dbReference>
<dbReference type="PANTHER" id="PTHR30012:SF0">
    <property type="entry name" value="TYPE II SECRETION SYSTEM PROTEIN F-RELATED"/>
    <property type="match status" value="1"/>
</dbReference>
<dbReference type="OrthoDB" id="9805682at2"/>
<evidence type="ECO:0000256" key="7">
    <source>
        <dbReference type="SAM" id="Phobius"/>
    </source>
</evidence>
<dbReference type="InterPro" id="IPR042094">
    <property type="entry name" value="T2SS_GspF_sf"/>
</dbReference>
<keyword evidence="6 7" id="KW-0472">Membrane</keyword>
<dbReference type="PRINTS" id="PR00812">
    <property type="entry name" value="BCTERIALGSPF"/>
</dbReference>
<feature type="transmembrane region" description="Helical" evidence="7">
    <location>
        <begin position="214"/>
        <end position="233"/>
    </location>
</feature>
<accession>A0LPI3</accession>
<feature type="transmembrane region" description="Helical" evidence="7">
    <location>
        <begin position="161"/>
        <end position="183"/>
    </location>
</feature>
<organism evidence="9 10">
    <name type="scientific">Syntrophobacter fumaroxidans (strain DSM 10017 / MPOB)</name>
    <dbReference type="NCBI Taxonomy" id="335543"/>
    <lineage>
        <taxon>Bacteria</taxon>
        <taxon>Pseudomonadati</taxon>
        <taxon>Thermodesulfobacteriota</taxon>
        <taxon>Syntrophobacteria</taxon>
        <taxon>Syntrophobacterales</taxon>
        <taxon>Syntrophobacteraceae</taxon>
        <taxon>Syntrophobacter</taxon>
    </lineage>
</organism>
<proteinExistence type="inferred from homology"/>
<name>A0LPI3_SYNFM</name>
<feature type="transmembrane region" description="Helical" evidence="7">
    <location>
        <begin position="363"/>
        <end position="390"/>
    </location>
</feature>
<dbReference type="EMBL" id="CP000478">
    <property type="protein sequence ID" value="ABK19335.1"/>
    <property type="molecule type" value="Genomic_DNA"/>
</dbReference>
<sequence length="395" mass="44442">MGYFQYQARDGQGETHRGVLEALSEGDAARKLKSGRLYPVKIKPVKSHRQRRVPEEHLIRFFFDLSDLLSAGLPVDRALGLISSNQTNKVFQRISKGLLEEVQGGSDLSGALAKYRHVFGNLSDHMVRAGEASGTLGPILRRLAEYLEQRRTFRQSLVSSMIYPAILFATSLISMVVLLVYVIPNFAKIFNDLHQKIPPVTQFLLDVGIFLKDYGWALVLAAGVVFFGGRQLYRHPATRGALDRFLFRFPLTRYLVLHSELTRFCRTLGTMIQAGVPLLRALSLGQELLTNTVLKQAISPLYQEIKIGHSMSNFFRSRELFPSRMGTMLRISEEQGNMGEGLLGLGDHFEKELQRRLQRLMTLLEPAVIVVTGLVIGLMVLSMFTAIFGINDIKF</sequence>
<reference evidence="9 10" key="1">
    <citation type="submission" date="2006-10" db="EMBL/GenBank/DDBJ databases">
        <title>Complete sequence of Syntrophobacter fumaroxidans MPOB.</title>
        <authorList>
            <consortium name="US DOE Joint Genome Institute"/>
            <person name="Copeland A."/>
            <person name="Lucas S."/>
            <person name="Lapidus A."/>
            <person name="Barry K."/>
            <person name="Detter J.C."/>
            <person name="Glavina del Rio T."/>
            <person name="Hammon N."/>
            <person name="Israni S."/>
            <person name="Pitluck S."/>
            <person name="Goltsman E.G."/>
            <person name="Martinez M."/>
            <person name="Schmutz J."/>
            <person name="Larimer F."/>
            <person name="Land M."/>
            <person name="Hauser L."/>
            <person name="Kyrpides N."/>
            <person name="Kim E."/>
            <person name="Boone D.R."/>
            <person name="Brockman F."/>
            <person name="Culley D."/>
            <person name="Ferry J."/>
            <person name="Gunsalus R."/>
            <person name="McInerney M.J."/>
            <person name="Morrison M."/>
            <person name="Plugge C."/>
            <person name="Rohlin L."/>
            <person name="Scholten J."/>
            <person name="Sieber J."/>
            <person name="Stams A.J.M."/>
            <person name="Worm P."/>
            <person name="Henstra A.M."/>
            <person name="Richardson P."/>
        </authorList>
    </citation>
    <scope>NUCLEOTIDE SEQUENCE [LARGE SCALE GENOMIC DNA]</scope>
    <source>
        <strain evidence="10">DSM 10017 / MPOB</strain>
    </source>
</reference>
<dbReference type="STRING" id="335543.Sfum_3665"/>
<keyword evidence="10" id="KW-1185">Reference proteome</keyword>
<comment type="subcellular location">
    <subcellularLocation>
        <location evidence="1">Cell membrane</location>
        <topology evidence="1">Multi-pass membrane protein</topology>
    </subcellularLocation>
</comment>
<evidence type="ECO:0000256" key="4">
    <source>
        <dbReference type="ARBA" id="ARBA00022692"/>
    </source>
</evidence>
<dbReference type="InParanoid" id="A0LPI3"/>
<dbReference type="Pfam" id="PF00482">
    <property type="entry name" value="T2SSF"/>
    <property type="match status" value="2"/>
</dbReference>
<feature type="domain" description="Type II secretion system protein GspF" evidence="8">
    <location>
        <begin position="64"/>
        <end position="184"/>
    </location>
</feature>